<name>A0ABX3MU60_9RHOB</name>
<dbReference type="RefSeq" id="WP_078541717.1">
    <property type="nucleotide sequence ID" value="NZ_MPZV01000004.1"/>
</dbReference>
<feature type="transmembrane region" description="Helical" evidence="1">
    <location>
        <begin position="34"/>
        <end position="53"/>
    </location>
</feature>
<comment type="caution">
    <text evidence="2">The sequence shown here is derived from an EMBL/GenBank/DDBJ whole genome shotgun (WGS) entry which is preliminary data.</text>
</comment>
<keyword evidence="1" id="KW-1133">Transmembrane helix</keyword>
<protein>
    <recommendedName>
        <fullName evidence="4">LPXTG cell wall anchor domain-containing protein</fullName>
    </recommendedName>
</protein>
<sequence length="60" mass="6298">MKTCATVFTIGWGAALAFGWIALAAPPEEPTTLQTLNIVLAALGAGAGLWAWVRIRRGNC</sequence>
<dbReference type="EMBL" id="MPZV01000004">
    <property type="protein sequence ID" value="OOY23233.1"/>
    <property type="molecule type" value="Genomic_DNA"/>
</dbReference>
<gene>
    <name evidence="2" type="ORF">BMI91_17495</name>
</gene>
<keyword evidence="3" id="KW-1185">Reference proteome</keyword>
<evidence type="ECO:0000313" key="3">
    <source>
        <dbReference type="Proteomes" id="UP000190787"/>
    </source>
</evidence>
<accession>A0ABX3MU60</accession>
<proteinExistence type="predicted"/>
<reference evidence="2 3" key="1">
    <citation type="submission" date="2016-11" db="EMBL/GenBank/DDBJ databases">
        <title>A multilocus sequence analysis scheme for characterization of bacteria in the genus Thioclava.</title>
        <authorList>
            <person name="Liu Y."/>
            <person name="Shao Z."/>
        </authorList>
    </citation>
    <scope>NUCLEOTIDE SEQUENCE [LARGE SCALE GENOMIC DNA]</scope>
    <source>
        <strain evidence="2 3">TAW-CT134</strain>
    </source>
</reference>
<evidence type="ECO:0008006" key="4">
    <source>
        <dbReference type="Google" id="ProtNLM"/>
    </source>
</evidence>
<organism evidence="2 3">
    <name type="scientific">Thioclava sediminum</name>
    <dbReference type="NCBI Taxonomy" id="1915319"/>
    <lineage>
        <taxon>Bacteria</taxon>
        <taxon>Pseudomonadati</taxon>
        <taxon>Pseudomonadota</taxon>
        <taxon>Alphaproteobacteria</taxon>
        <taxon>Rhodobacterales</taxon>
        <taxon>Paracoccaceae</taxon>
        <taxon>Thioclava</taxon>
    </lineage>
</organism>
<keyword evidence="1" id="KW-0812">Transmembrane</keyword>
<evidence type="ECO:0000256" key="1">
    <source>
        <dbReference type="SAM" id="Phobius"/>
    </source>
</evidence>
<evidence type="ECO:0000313" key="2">
    <source>
        <dbReference type="EMBL" id="OOY23233.1"/>
    </source>
</evidence>
<keyword evidence="1" id="KW-0472">Membrane</keyword>
<dbReference type="Proteomes" id="UP000190787">
    <property type="component" value="Unassembled WGS sequence"/>
</dbReference>